<name>A0A2I7N8I8_9NEIS</name>
<dbReference type="AlphaFoldDB" id="A0A2I7N8I8"/>
<keyword evidence="1" id="KW-0472">Membrane</keyword>
<reference evidence="3" key="1">
    <citation type="submission" date="2017-11" db="EMBL/GenBank/DDBJ databases">
        <authorList>
            <person name="Chan K.G."/>
            <person name="Lee L.S."/>
        </authorList>
    </citation>
    <scope>NUCLEOTIDE SEQUENCE [LARGE SCALE GENOMIC DNA]</scope>
    <source>
        <strain evidence="3">DSM 100970</strain>
    </source>
</reference>
<keyword evidence="1" id="KW-1133">Transmembrane helix</keyword>
<keyword evidence="3" id="KW-1185">Reference proteome</keyword>
<proteinExistence type="predicted"/>
<evidence type="ECO:0000313" key="3">
    <source>
        <dbReference type="Proteomes" id="UP000236655"/>
    </source>
</evidence>
<evidence type="ECO:0000256" key="1">
    <source>
        <dbReference type="SAM" id="Phobius"/>
    </source>
</evidence>
<accession>A0A2I7N8I8</accession>
<gene>
    <name evidence="2" type="ORF">CUN60_10810</name>
</gene>
<protein>
    <submittedName>
        <fullName evidence="2">Uncharacterized protein</fullName>
    </submittedName>
</protein>
<keyword evidence="1" id="KW-0812">Transmembrane</keyword>
<evidence type="ECO:0000313" key="2">
    <source>
        <dbReference type="EMBL" id="AUR52762.1"/>
    </source>
</evidence>
<dbReference type="EMBL" id="CP024847">
    <property type="protein sequence ID" value="AUR52762.1"/>
    <property type="molecule type" value="Genomic_DNA"/>
</dbReference>
<dbReference type="Proteomes" id="UP000236655">
    <property type="component" value="Chromosome"/>
</dbReference>
<feature type="transmembrane region" description="Helical" evidence="1">
    <location>
        <begin position="46"/>
        <end position="68"/>
    </location>
</feature>
<sequence>MKATLIKSRYRLLISKFASRSILFCILILMLNQFDCDDSVFINGHYLNHAVFCIHGKVILSSLFPFFAQVSNFLHVSLIYLVGGSDYLFTLNRCTEFVGQILMGVSISWFLNYHHDDNYSKNIFPLAKHFSVWVQFNASYKALITDN</sequence>
<organism evidence="2 3">
    <name type="scientific">Aquella oligotrophica</name>
    <dbReference type="NCBI Taxonomy" id="2067065"/>
    <lineage>
        <taxon>Bacteria</taxon>
        <taxon>Pseudomonadati</taxon>
        <taxon>Pseudomonadota</taxon>
        <taxon>Betaproteobacteria</taxon>
        <taxon>Neisseriales</taxon>
        <taxon>Neisseriaceae</taxon>
        <taxon>Aquella</taxon>
    </lineage>
</organism>
<dbReference type="KEGG" id="nba:CUN60_10810"/>